<dbReference type="RefSeq" id="WP_162151399.1">
    <property type="nucleotide sequence ID" value="NZ_UGTI01000001.1"/>
</dbReference>
<evidence type="ECO:0000256" key="2">
    <source>
        <dbReference type="ARBA" id="ARBA00022670"/>
    </source>
</evidence>
<keyword evidence="5" id="KW-0732">Signal</keyword>
<feature type="chain" id="PRO_5016954681" evidence="5">
    <location>
        <begin position="21"/>
        <end position="505"/>
    </location>
</feature>
<dbReference type="Proteomes" id="UP000254263">
    <property type="component" value="Unassembled WGS sequence"/>
</dbReference>
<evidence type="ECO:0000313" key="8">
    <source>
        <dbReference type="Proteomes" id="UP000254263"/>
    </source>
</evidence>
<gene>
    <name evidence="7" type="ORF">NCTC13100_00445</name>
</gene>
<feature type="signal peptide" evidence="5">
    <location>
        <begin position="1"/>
        <end position="20"/>
    </location>
</feature>
<accession>A0A379DH95</accession>
<keyword evidence="3" id="KW-0378">Hydrolase</keyword>
<protein>
    <submittedName>
        <fullName evidence="7">Bacteroidetes-Associated Carbohydrate-binding Often N-terminal</fullName>
    </submittedName>
</protein>
<keyword evidence="2" id="KW-0645">Protease</keyword>
<dbReference type="PROSITE" id="PS51257">
    <property type="entry name" value="PROKAR_LIPOPROTEIN"/>
    <property type="match status" value="1"/>
</dbReference>
<dbReference type="CDD" id="cd14948">
    <property type="entry name" value="BACON"/>
    <property type="match status" value="2"/>
</dbReference>
<evidence type="ECO:0000313" key="7">
    <source>
        <dbReference type="EMBL" id="SUB77324.1"/>
    </source>
</evidence>
<evidence type="ECO:0000259" key="6">
    <source>
        <dbReference type="Pfam" id="PF13004"/>
    </source>
</evidence>
<dbReference type="GO" id="GO:0008234">
    <property type="term" value="F:cysteine-type peptidase activity"/>
    <property type="evidence" value="ECO:0007669"/>
    <property type="project" value="UniProtKB-KW"/>
</dbReference>
<organism evidence="7 8">
    <name type="scientific">Porphyromonas macacae</name>
    <dbReference type="NCBI Taxonomy" id="28115"/>
    <lineage>
        <taxon>Bacteria</taxon>
        <taxon>Pseudomonadati</taxon>
        <taxon>Bacteroidota</taxon>
        <taxon>Bacteroidia</taxon>
        <taxon>Bacteroidales</taxon>
        <taxon>Porphyromonadaceae</taxon>
        <taxon>Porphyromonas</taxon>
    </lineage>
</organism>
<dbReference type="Gene3D" id="2.60.40.10">
    <property type="entry name" value="Immunoglobulins"/>
    <property type="match status" value="2"/>
</dbReference>
<keyword evidence="4" id="KW-0843">Virulence</keyword>
<dbReference type="InterPro" id="IPR013783">
    <property type="entry name" value="Ig-like_fold"/>
</dbReference>
<feature type="domain" description="BACON" evidence="6">
    <location>
        <begin position="139"/>
        <end position="192"/>
    </location>
</feature>
<reference evidence="7 8" key="1">
    <citation type="submission" date="2018-06" db="EMBL/GenBank/DDBJ databases">
        <authorList>
            <consortium name="Pathogen Informatics"/>
            <person name="Doyle S."/>
        </authorList>
    </citation>
    <scope>NUCLEOTIDE SEQUENCE [LARGE SCALE GENOMIC DNA]</scope>
    <source>
        <strain evidence="7 8">NCTC13100</strain>
    </source>
</reference>
<dbReference type="GO" id="GO:0006508">
    <property type="term" value="P:proteolysis"/>
    <property type="evidence" value="ECO:0007669"/>
    <property type="project" value="UniProtKB-KW"/>
</dbReference>
<dbReference type="AlphaFoldDB" id="A0A379DH95"/>
<dbReference type="EMBL" id="UGTI01000001">
    <property type="protein sequence ID" value="SUB77324.1"/>
    <property type="molecule type" value="Genomic_DNA"/>
</dbReference>
<feature type="domain" description="BACON" evidence="6">
    <location>
        <begin position="53"/>
        <end position="105"/>
    </location>
</feature>
<evidence type="ECO:0000256" key="4">
    <source>
        <dbReference type="ARBA" id="ARBA00023026"/>
    </source>
</evidence>
<evidence type="ECO:0000256" key="3">
    <source>
        <dbReference type="ARBA" id="ARBA00022807"/>
    </source>
</evidence>
<dbReference type="InterPro" id="IPR024361">
    <property type="entry name" value="BACON"/>
</dbReference>
<name>A0A379DH95_9PORP</name>
<evidence type="ECO:0000256" key="1">
    <source>
        <dbReference type="ARBA" id="ARBA00006067"/>
    </source>
</evidence>
<evidence type="ECO:0000256" key="5">
    <source>
        <dbReference type="SAM" id="SignalP"/>
    </source>
</evidence>
<dbReference type="Pfam" id="PF13004">
    <property type="entry name" value="BACON"/>
    <property type="match status" value="2"/>
</dbReference>
<proteinExistence type="inferred from homology"/>
<sequence>MRQFCLLLMLLSLMLFSCQKEEEHMLVVSPDSEVTFTSGKSEAKLTVTTNAGSWEAISNVEWLRAVKSANELILLADSNPEVQPRIAQVTVISGTLAEILQVKQEGAAASISIEGKEELRIERYGGKVSLYVQTNAPEWEVLSDVPWIKVGKPSYGNEITLDISENETGEERQTELTMKAGNVTKMFKVSQDGPMRFIMPFFEWGANIREIDKLEKGRHSKLVGTPKPPSFGIDDTPFYTYHTESTVFPYVRYTTMRYSAEFVYVATMVAKEKDLFSDAGYLEFLKENGFVKQFSGKGGVLYLNKEKRVKVLLTKDAAQTPLAVFMPVPEETEPYPTLDRFIYGLTDFNKAKADDVRKWEEKNGGEYSDKFSSVGLPGAKTDLLMFHAPRPLGMRGYTIDRESGLLKRTTFTFLSLELGMYMYGNLHVLTGQFVALLEKEGFVPFDENAFEGEFSFVNIQKKLFLLVRKSLWENRYVLSYNIAPYTPSGTQACMDKNINDVEMLK</sequence>
<keyword evidence="3" id="KW-0788">Thiol protease</keyword>
<comment type="similarity">
    <text evidence="1">Belongs to the peptidase C25 family.</text>
</comment>